<dbReference type="InterPro" id="IPR027268">
    <property type="entry name" value="Peptidase_M4/M1_CTD_sf"/>
</dbReference>
<organism evidence="2 3">
    <name type="scientific">Flagellimonas lutaonensis</name>
    <dbReference type="NCBI Taxonomy" id="516051"/>
    <lineage>
        <taxon>Bacteria</taxon>
        <taxon>Pseudomonadati</taxon>
        <taxon>Bacteroidota</taxon>
        <taxon>Flavobacteriia</taxon>
        <taxon>Flavobacteriales</taxon>
        <taxon>Flavobacteriaceae</taxon>
        <taxon>Flagellimonas</taxon>
    </lineage>
</organism>
<dbReference type="HOGENOM" id="CLU_035703_0_0_10"/>
<dbReference type="Proteomes" id="UP000032726">
    <property type="component" value="Chromosome"/>
</dbReference>
<dbReference type="Pfam" id="PF01433">
    <property type="entry name" value="Peptidase_M1"/>
    <property type="match status" value="1"/>
</dbReference>
<feature type="domain" description="Peptidase M1 membrane alanine aminopeptidase" evidence="1">
    <location>
        <begin position="273"/>
        <end position="444"/>
    </location>
</feature>
<gene>
    <name evidence="2" type="ORF">VC82_894</name>
</gene>
<evidence type="ECO:0000313" key="3">
    <source>
        <dbReference type="Proteomes" id="UP000032726"/>
    </source>
</evidence>
<reference evidence="2 3" key="1">
    <citation type="submission" date="2015-03" db="EMBL/GenBank/DDBJ databases">
        <title>Complete genome sequence of Muricauda lutaonensis CC-HSB-11T, isolated from a coastal hot spring.</title>
        <authorList>
            <person name="Kim K.M."/>
        </authorList>
    </citation>
    <scope>NUCLEOTIDE SEQUENCE [LARGE SCALE GENOMIC DNA]</scope>
    <source>
        <strain evidence="2 3">CC-HSB-11</strain>
    </source>
</reference>
<keyword evidence="3" id="KW-1185">Reference proteome</keyword>
<accession>A0A0D5YQL9</accession>
<dbReference type="EMBL" id="CP011071">
    <property type="protein sequence ID" value="AKA34547.1"/>
    <property type="molecule type" value="Genomic_DNA"/>
</dbReference>
<dbReference type="KEGG" id="mlt:VC82_894"/>
<dbReference type="SUPFAM" id="SSF50156">
    <property type="entry name" value="PDZ domain-like"/>
    <property type="match status" value="1"/>
</dbReference>
<dbReference type="Gene3D" id="1.10.390.10">
    <property type="entry name" value="Neutral Protease Domain 2"/>
    <property type="match status" value="1"/>
</dbReference>
<dbReference type="GO" id="GO:0008237">
    <property type="term" value="F:metallopeptidase activity"/>
    <property type="evidence" value="ECO:0007669"/>
    <property type="project" value="InterPro"/>
</dbReference>
<dbReference type="SUPFAM" id="SSF55486">
    <property type="entry name" value="Metalloproteases ('zincins'), catalytic domain"/>
    <property type="match status" value="1"/>
</dbReference>
<sequence>MHKKMLVFLLSAALLNCAKESKPDVAYMVSPLFENSAPKLLVQMRFAADSSGKTILEFNDQVWGEKNLHDVVESTKLLNAIGEIEQNRDSGWFLIKHPKDLDSIRFEYVLKQDFDHPISTREVYRPIIQPAYFHVFSHNLFMVPKMEKDTVDISISWRGFSEKDVIHNSFGSQQREQLLENVLWEEFGNAIFVGGDFRVHKDEIKGNAISLATRGEWIPFQEDSVMHVLKQTLQCQRDFWNDHSQEYFTVTMQPFPQENGSSFQGTGLTNSFATSISNNEFADIEQLVYLFNHELMHNWIGHTIKNDNEEEQYWFSEGFTEYYAFKNIAKNNINGLGASYFIDSMNKTIRNLFSSPVFEAPNSEINYDNFWGNREYSKLPYYRGALFAFILDQKIQKQTDNRQSLDDVMRQILKDATKKGQKLTHDYFLQVMGKYLGKDFNTFFEIHIVQGRPLPLADFFDELGLDFERETQLFEMGFELSDDRKEVVSVIKGSNAEKAGLIAGDRLYSRSIHYGNVAKPIELGVLRNGNEIDISFYPVKTALVPTLLNSPKNQSLLMP</sequence>
<dbReference type="GO" id="GO:0008270">
    <property type="term" value="F:zinc ion binding"/>
    <property type="evidence" value="ECO:0007669"/>
    <property type="project" value="InterPro"/>
</dbReference>
<protein>
    <recommendedName>
        <fullName evidence="1">Peptidase M1 membrane alanine aminopeptidase domain-containing protein</fullName>
    </recommendedName>
</protein>
<dbReference type="AlphaFoldDB" id="A0A0D5YQL9"/>
<name>A0A0D5YQL9_9FLAO</name>
<evidence type="ECO:0000259" key="1">
    <source>
        <dbReference type="Pfam" id="PF01433"/>
    </source>
</evidence>
<dbReference type="STRING" id="516051.VC82_894"/>
<dbReference type="InterPro" id="IPR036034">
    <property type="entry name" value="PDZ_sf"/>
</dbReference>
<proteinExistence type="predicted"/>
<evidence type="ECO:0000313" key="2">
    <source>
        <dbReference type="EMBL" id="AKA34547.1"/>
    </source>
</evidence>
<dbReference type="InterPro" id="IPR014782">
    <property type="entry name" value="Peptidase_M1_dom"/>
</dbReference>